<comment type="caution">
    <text evidence="1">The sequence shown here is derived from an EMBL/GenBank/DDBJ whole genome shotgun (WGS) entry which is preliminary data.</text>
</comment>
<evidence type="ECO:0000313" key="2">
    <source>
        <dbReference type="Proteomes" id="UP001597387"/>
    </source>
</evidence>
<dbReference type="Proteomes" id="UP001597387">
    <property type="component" value="Unassembled WGS sequence"/>
</dbReference>
<name>A0ABW4ZPK8_9SPHI</name>
<keyword evidence="2" id="KW-1185">Reference proteome</keyword>
<evidence type="ECO:0000313" key="1">
    <source>
        <dbReference type="EMBL" id="MFD2163660.1"/>
    </source>
</evidence>
<dbReference type="EMBL" id="JBHUHZ010000002">
    <property type="protein sequence ID" value="MFD2163660.1"/>
    <property type="molecule type" value="Genomic_DNA"/>
</dbReference>
<accession>A0ABW4ZPK8</accession>
<dbReference type="RefSeq" id="WP_255900498.1">
    <property type="nucleotide sequence ID" value="NZ_JAFMZO010000002.1"/>
</dbReference>
<organism evidence="1 2">
    <name type="scientific">Paradesertivirga mongoliensis</name>
    <dbReference type="NCBI Taxonomy" id="2100740"/>
    <lineage>
        <taxon>Bacteria</taxon>
        <taxon>Pseudomonadati</taxon>
        <taxon>Bacteroidota</taxon>
        <taxon>Sphingobacteriia</taxon>
        <taxon>Sphingobacteriales</taxon>
        <taxon>Sphingobacteriaceae</taxon>
        <taxon>Paradesertivirga</taxon>
    </lineage>
</organism>
<protein>
    <submittedName>
        <fullName evidence="1">Uncharacterized protein</fullName>
    </submittedName>
</protein>
<reference evidence="2" key="1">
    <citation type="journal article" date="2019" name="Int. J. Syst. Evol. Microbiol.">
        <title>The Global Catalogue of Microorganisms (GCM) 10K type strain sequencing project: providing services to taxonomists for standard genome sequencing and annotation.</title>
        <authorList>
            <consortium name="The Broad Institute Genomics Platform"/>
            <consortium name="The Broad Institute Genome Sequencing Center for Infectious Disease"/>
            <person name="Wu L."/>
            <person name="Ma J."/>
        </authorList>
    </citation>
    <scope>NUCLEOTIDE SEQUENCE [LARGE SCALE GENOMIC DNA]</scope>
    <source>
        <strain evidence="2">KCTC 42217</strain>
    </source>
</reference>
<gene>
    <name evidence="1" type="ORF">ACFSJU_14720</name>
</gene>
<proteinExistence type="predicted"/>
<sequence length="110" mass="12717">MKNLLLITFLVITCASCKKNGPDEDQTSMKVIKVESVVRSDASYRRTDVFEIRSKSRPSIKNRNNFGNVDELKISDIVYRFGFDKTNKNSYTITFENPDKEEVSYTYKGE</sequence>